<feature type="compositionally biased region" description="Polar residues" evidence="1">
    <location>
        <begin position="789"/>
        <end position="805"/>
    </location>
</feature>
<dbReference type="GO" id="GO:0046982">
    <property type="term" value="F:protein heterodimerization activity"/>
    <property type="evidence" value="ECO:0007669"/>
    <property type="project" value="InterPro"/>
</dbReference>
<feature type="region of interest" description="Disordered" evidence="1">
    <location>
        <begin position="79"/>
        <end position="98"/>
    </location>
</feature>
<dbReference type="Proteomes" id="UP000077315">
    <property type="component" value="Unassembled WGS sequence"/>
</dbReference>
<dbReference type="InterPro" id="IPR009072">
    <property type="entry name" value="Histone-fold"/>
</dbReference>
<feature type="region of interest" description="Disordered" evidence="1">
    <location>
        <begin position="1"/>
        <end position="40"/>
    </location>
</feature>
<evidence type="ECO:0000313" key="3">
    <source>
        <dbReference type="Proteomes" id="UP000077315"/>
    </source>
</evidence>
<evidence type="ECO:0000256" key="1">
    <source>
        <dbReference type="SAM" id="MobiDB-lite"/>
    </source>
</evidence>
<dbReference type="OrthoDB" id="5382203at2759"/>
<gene>
    <name evidence="2" type="ORF">PHYBLDRAFT_163892</name>
</gene>
<feature type="compositionally biased region" description="Basic and acidic residues" evidence="1">
    <location>
        <begin position="929"/>
        <end position="940"/>
    </location>
</feature>
<proteinExistence type="predicted"/>
<dbReference type="STRING" id="763407.A0A163B8E4"/>
<accession>A0A163B8E4</accession>
<feature type="compositionally biased region" description="Basic residues" evidence="1">
    <location>
        <begin position="837"/>
        <end position="852"/>
    </location>
</feature>
<feature type="compositionally biased region" description="Low complexity" evidence="1">
    <location>
        <begin position="21"/>
        <end position="38"/>
    </location>
</feature>
<keyword evidence="3" id="KW-1185">Reference proteome</keyword>
<dbReference type="VEuPathDB" id="FungiDB:PHYBLDRAFT_163892"/>
<organism evidence="2 3">
    <name type="scientific">Phycomyces blakesleeanus (strain ATCC 8743b / DSM 1359 / FGSC 10004 / NBRC 33097 / NRRL 1555)</name>
    <dbReference type="NCBI Taxonomy" id="763407"/>
    <lineage>
        <taxon>Eukaryota</taxon>
        <taxon>Fungi</taxon>
        <taxon>Fungi incertae sedis</taxon>
        <taxon>Mucoromycota</taxon>
        <taxon>Mucoromycotina</taxon>
        <taxon>Mucoromycetes</taxon>
        <taxon>Mucorales</taxon>
        <taxon>Phycomycetaceae</taxon>
        <taxon>Phycomyces</taxon>
    </lineage>
</organism>
<dbReference type="InParanoid" id="A0A163B8E4"/>
<evidence type="ECO:0000313" key="2">
    <source>
        <dbReference type="EMBL" id="OAD78801.1"/>
    </source>
</evidence>
<feature type="compositionally biased region" description="Basic and acidic residues" evidence="1">
    <location>
        <begin position="897"/>
        <end position="907"/>
    </location>
</feature>
<feature type="region of interest" description="Disordered" evidence="1">
    <location>
        <begin position="929"/>
        <end position="968"/>
    </location>
</feature>
<dbReference type="GeneID" id="28995796"/>
<name>A0A163B8E4_PHYB8</name>
<protein>
    <submittedName>
        <fullName evidence="2">Uncharacterized protein</fullName>
    </submittedName>
</protein>
<feature type="compositionally biased region" description="Low complexity" evidence="1">
    <location>
        <begin position="764"/>
        <end position="788"/>
    </location>
</feature>
<feature type="compositionally biased region" description="Basic and acidic residues" evidence="1">
    <location>
        <begin position="748"/>
        <end position="762"/>
    </location>
</feature>
<dbReference type="Gene3D" id="1.10.20.10">
    <property type="entry name" value="Histone, subunit A"/>
    <property type="match status" value="1"/>
</dbReference>
<feature type="region of interest" description="Disordered" evidence="1">
    <location>
        <begin position="105"/>
        <end position="125"/>
    </location>
</feature>
<feature type="region of interest" description="Disordered" evidence="1">
    <location>
        <begin position="635"/>
        <end position="914"/>
    </location>
</feature>
<feature type="compositionally biased region" description="Polar residues" evidence="1">
    <location>
        <begin position="8"/>
        <end position="20"/>
    </location>
</feature>
<reference evidence="3" key="1">
    <citation type="submission" date="2015-06" db="EMBL/GenBank/DDBJ databases">
        <title>Expansion of signal transduction pathways in fungi by whole-genome duplication.</title>
        <authorList>
            <consortium name="DOE Joint Genome Institute"/>
            <person name="Corrochano L.M."/>
            <person name="Kuo A."/>
            <person name="Marcet-Houben M."/>
            <person name="Polaino S."/>
            <person name="Salamov A."/>
            <person name="Villalobos J.M."/>
            <person name="Alvarez M.I."/>
            <person name="Avalos J."/>
            <person name="Benito E.P."/>
            <person name="Benoit I."/>
            <person name="Burger G."/>
            <person name="Camino L.P."/>
            <person name="Canovas D."/>
            <person name="Cerda-Olmedo E."/>
            <person name="Cheng J.-F."/>
            <person name="Dominguez A."/>
            <person name="Elias M."/>
            <person name="Eslava A.P."/>
            <person name="Glaser F."/>
            <person name="Grimwood J."/>
            <person name="Gutierrez G."/>
            <person name="Heitman J."/>
            <person name="Henrissat B."/>
            <person name="Iturriaga E.A."/>
            <person name="Lang B.F."/>
            <person name="Lavin J.L."/>
            <person name="Lee S."/>
            <person name="Li W."/>
            <person name="Lindquist E."/>
            <person name="Lopez-Garcia S."/>
            <person name="Luque E.M."/>
            <person name="Marcos A.T."/>
            <person name="Martin J."/>
            <person name="McCluskey K."/>
            <person name="Medina H.R."/>
            <person name="Miralles-Duran A."/>
            <person name="Miyazaki A."/>
            <person name="Munoz-Torres E."/>
            <person name="Oguiza J.A."/>
            <person name="Ohm R."/>
            <person name="Olmedo M."/>
            <person name="Orejas M."/>
            <person name="Ortiz-Castellanos L."/>
            <person name="Pisabarro A.G."/>
            <person name="Rodriguez-Romero J."/>
            <person name="Ruiz-Herrera J."/>
            <person name="Ruiz-Vazquez R."/>
            <person name="Sanz C."/>
            <person name="Schackwitz W."/>
            <person name="Schmutz J."/>
            <person name="Shahriari M."/>
            <person name="Shelest E."/>
            <person name="Silva-Franco F."/>
            <person name="Soanes D."/>
            <person name="Syed K."/>
            <person name="Tagua V.G."/>
            <person name="Talbot N.J."/>
            <person name="Thon M."/>
            <person name="De vries R.P."/>
            <person name="Wiebenga A."/>
            <person name="Yadav J.S."/>
            <person name="Braun E.L."/>
            <person name="Baker S."/>
            <person name="Garre V."/>
            <person name="Horwitz B."/>
            <person name="Torres-Martinez S."/>
            <person name="Idnurm A."/>
            <person name="Herrera-Estrella A."/>
            <person name="Gabaldon T."/>
            <person name="Grigoriev I.V."/>
        </authorList>
    </citation>
    <scope>NUCLEOTIDE SEQUENCE [LARGE SCALE GENOMIC DNA]</scope>
    <source>
        <strain evidence="3">NRRL 1555(-)</strain>
    </source>
</reference>
<sequence length="1110" mass="125397">MTLKKPNTPLTPVQSPSDLFSSIRSRLSPPYLPLSSDDSQTKRLENRHWRLWFRKSGIDIKPTTISPITPPYSLEDIPRSSTTQPMQNIVPIKPPDIQISLEHENDKEDGDREDDDETVFDEDNPNAISSHDASIVFTKQIPQKVCRKSLLTILLSQKMPTPLVLVSRSTVPNTQVSSLVSKAKLIQNSNTCLHSSLVRSSEWRSQTNAHPTQMPLLEASLKPLLQTCNNPNRKYYESRTKETLSKKTHPQIHIHNYTQSSVVMARVCPNIADVRYICQRAANAIISEIGPYRVSTDALQAINLFLDEFLVLLLTSSASLDLSRIKSVVFTLLPSTLGKNAIVEAELEVKTFTETETIDYEAYERMRLLGQSEPFPTQTVLPCLRDKCFEFCTLADKEDQQQWMALKAKPPSDIIISPMVAIYVTTVLEHMAEYILTGVVIAAEHEDTEYVRIKEVFLALIDDVQVGDVFYRMDMREKMEKRAITLGYRPRNSMTPSRTSSPTPSRKQNFLPDAMSESVNGSFMDISFDDMDLGYDDDRTIASRPNTPFRPNSVITQNNNNTTSTFYGVQSTQKKAYKVFKKDESNTLDVPEGPSSYDPDAPAMNFEDLIRSGSTVRVSLTPNRLRSIEVKDLAAVQPPESPSWERRSTTLPRISTPPAPRPEMPFIQSPLEMPEESIHPTAPPIIEDPTPEARFENPREAPKPPQHKQAAVVTPSRSKRKQSLDRVPEEPKKIDEPILRRGSMSSRKSRENLRRQREKDEEYQLQQQQKPQENQQDQPQQQPQQDQQSVTPSIPSPSLSHQDSPTVVVHTPVPENVISTAPEPTPTPATSTERQTKVHRKGSFKKSSKAHKSTPDLSIHRDSDTSSVDTASLTPRPERPSMSVAKRASVLASRRQSAHEDGMDRQPVRLSTAGSVGLSIKAWDEISKQKLQKEEEEPKEKRRSMIHQWREKIDSEDDSDASSRRKESAVLDKVLKFEQVSSLDDYRASYVSRRERFLYLQRDPIALERKKPTPVRQPRGIDASVQTETVVPIVAVRKTGGNFGDDDTLTSAPMLMLTTEDGNGRALDRADLDSEHGMVDGDEEWFLQDDEWEDVQDQESAVVDWLLGEA</sequence>
<feature type="compositionally biased region" description="Basic and acidic residues" evidence="1">
    <location>
        <begin position="691"/>
        <end position="702"/>
    </location>
</feature>
<feature type="compositionally biased region" description="Acidic residues" evidence="1">
    <location>
        <begin position="111"/>
        <end position="124"/>
    </location>
</feature>
<dbReference type="EMBL" id="KV440973">
    <property type="protein sequence ID" value="OAD78801.1"/>
    <property type="molecule type" value="Genomic_DNA"/>
</dbReference>
<feature type="compositionally biased region" description="Low complexity" evidence="1">
    <location>
        <begin position="489"/>
        <end position="506"/>
    </location>
</feature>
<feature type="region of interest" description="Disordered" evidence="1">
    <location>
        <begin position="487"/>
        <end position="514"/>
    </location>
</feature>
<dbReference type="RefSeq" id="XP_018296841.1">
    <property type="nucleotide sequence ID" value="XM_018434890.1"/>
</dbReference>
<feature type="compositionally biased region" description="Basic and acidic residues" evidence="1">
    <location>
        <begin position="722"/>
        <end position="739"/>
    </location>
</feature>
<dbReference type="AlphaFoldDB" id="A0A163B8E4"/>